<evidence type="ECO:0000313" key="4">
    <source>
        <dbReference type="Proteomes" id="UP000029055"/>
    </source>
</evidence>
<protein>
    <recommendedName>
        <fullName evidence="2">D-glutamate cyclase-like C-terminal domain-containing protein</fullName>
    </recommendedName>
</protein>
<evidence type="ECO:0000256" key="1">
    <source>
        <dbReference type="SAM" id="MobiDB-lite"/>
    </source>
</evidence>
<evidence type="ECO:0000313" key="3">
    <source>
        <dbReference type="EMBL" id="KFJ04108.1"/>
    </source>
</evidence>
<dbReference type="Gene3D" id="3.90.1640.20">
    <property type="entry name" value="TON_0340"/>
    <property type="match status" value="1"/>
</dbReference>
<accession>A0A087E8K7</accession>
<dbReference type="Pfam" id="PF14336">
    <property type="entry name" value="GLUCM-like_C"/>
    <property type="match status" value="1"/>
</dbReference>
<dbReference type="AlphaFoldDB" id="A0A087E8K7"/>
<proteinExistence type="predicted"/>
<comment type="caution">
    <text evidence="3">The sequence shown here is derived from an EMBL/GenBank/DDBJ whole genome shotgun (WGS) entry which is preliminary data.</text>
</comment>
<dbReference type="eggNOG" id="ENOG502Z7HZ">
    <property type="taxonomic scope" value="Bacteria"/>
</dbReference>
<feature type="domain" description="D-glutamate cyclase-like C-terminal" evidence="2">
    <location>
        <begin position="80"/>
        <end position="357"/>
    </location>
</feature>
<dbReference type="STRING" id="77635.BISU_1146"/>
<organism evidence="3 4">
    <name type="scientific">Bifidobacterium subtile</name>
    <dbReference type="NCBI Taxonomy" id="77635"/>
    <lineage>
        <taxon>Bacteria</taxon>
        <taxon>Bacillati</taxon>
        <taxon>Actinomycetota</taxon>
        <taxon>Actinomycetes</taxon>
        <taxon>Bifidobacteriales</taxon>
        <taxon>Bifidobacteriaceae</taxon>
        <taxon>Bifidobacterium</taxon>
    </lineage>
</organism>
<gene>
    <name evidence="3" type="ORF">BISU_1146</name>
</gene>
<name>A0A087E8K7_9BIFI</name>
<keyword evidence="4" id="KW-1185">Reference proteome</keyword>
<dbReference type="InterPro" id="IPR025504">
    <property type="entry name" value="GLUCM_C"/>
</dbReference>
<evidence type="ECO:0000259" key="2">
    <source>
        <dbReference type="Pfam" id="PF14336"/>
    </source>
</evidence>
<dbReference type="Proteomes" id="UP000029055">
    <property type="component" value="Unassembled WGS sequence"/>
</dbReference>
<reference evidence="3 4" key="1">
    <citation type="submission" date="2014-03" db="EMBL/GenBank/DDBJ databases">
        <title>Genomics of Bifidobacteria.</title>
        <authorList>
            <person name="Ventura M."/>
            <person name="Milani C."/>
            <person name="Lugli G.A."/>
        </authorList>
    </citation>
    <scope>NUCLEOTIDE SEQUENCE [LARGE SCALE GENOMIC DNA]</scope>
    <source>
        <strain evidence="3 4">LMG 11597</strain>
    </source>
</reference>
<feature type="region of interest" description="Disordered" evidence="1">
    <location>
        <begin position="1"/>
        <end position="24"/>
    </location>
</feature>
<dbReference type="EMBL" id="JGZR01000005">
    <property type="protein sequence ID" value="KFJ04108.1"/>
    <property type="molecule type" value="Genomic_DNA"/>
</dbReference>
<dbReference type="PANTHER" id="PTHR32022:SF10">
    <property type="entry name" value="D-GLUTAMATE CYCLASE, MITOCHONDRIAL"/>
    <property type="match status" value="1"/>
</dbReference>
<dbReference type="PANTHER" id="PTHR32022">
    <property type="entry name" value="D-GLUTAMATE CYCLASE, MITOCHONDRIAL"/>
    <property type="match status" value="1"/>
</dbReference>
<sequence length="371" mass="39742">MNNGHYAHEDVAREEDAREGAAREGKAFKGSVLNSGIFKNSGAKNNAPSKAVRSGKGNGIRLLWASLGVWRRYRNVTGIQTMAAHDVGRGSETLMTFVKGDLFRAARWLSAGARRKALVVTGFYIPHARYPAAETDGPAGAVELCSALRSIGGDAWLVSDAWCEPVVAAAAHGTLPDDHVLIAPGGERFAAWLESVTTLVRARSIDTVIFIERVGPSLDGIPRNMRGMDILEWTAPLSRLASLGLHTIGIGDGGNEIGMGRIARFAIEGAVADGTHIACSVATRELIVAGTSNWGGHALVCAMYSLGCRRLEAILDEAWHRDLLARIAAAGGLDGVTLRNTPTVDGLNEERYYAQIRAMSHRARIRRDTGI</sequence>